<evidence type="ECO:0000256" key="3">
    <source>
        <dbReference type="ARBA" id="ARBA00022475"/>
    </source>
</evidence>
<feature type="domain" description="ABC transmembrane type-1" evidence="11">
    <location>
        <begin position="18"/>
        <end position="299"/>
    </location>
</feature>
<dbReference type="InterPro" id="IPR017871">
    <property type="entry name" value="ABC_transporter-like_CS"/>
</dbReference>
<dbReference type="InterPro" id="IPR011527">
    <property type="entry name" value="ABC1_TM_dom"/>
</dbReference>
<keyword evidence="13" id="KW-1185">Reference proteome</keyword>
<evidence type="ECO:0000256" key="2">
    <source>
        <dbReference type="ARBA" id="ARBA00022448"/>
    </source>
</evidence>
<keyword evidence="7 9" id="KW-1133">Transmembrane helix</keyword>
<dbReference type="SUPFAM" id="SSF90123">
    <property type="entry name" value="ABC transporter transmembrane region"/>
    <property type="match status" value="1"/>
</dbReference>
<evidence type="ECO:0000256" key="7">
    <source>
        <dbReference type="ARBA" id="ARBA00022989"/>
    </source>
</evidence>
<keyword evidence="5" id="KW-0547">Nucleotide-binding</keyword>
<protein>
    <submittedName>
        <fullName evidence="12">ABC transporter ATP-binding protein</fullName>
    </submittedName>
</protein>
<accession>A0A926I9A8</accession>
<dbReference type="PROSITE" id="PS00211">
    <property type="entry name" value="ABC_TRANSPORTER_1"/>
    <property type="match status" value="1"/>
</dbReference>
<evidence type="ECO:0000256" key="9">
    <source>
        <dbReference type="SAM" id="Phobius"/>
    </source>
</evidence>
<keyword evidence="4 9" id="KW-0812">Transmembrane</keyword>
<dbReference type="Pfam" id="PF00005">
    <property type="entry name" value="ABC_tran"/>
    <property type="match status" value="1"/>
</dbReference>
<keyword evidence="6 12" id="KW-0067">ATP-binding</keyword>
<dbReference type="GO" id="GO:0005524">
    <property type="term" value="F:ATP binding"/>
    <property type="evidence" value="ECO:0007669"/>
    <property type="project" value="UniProtKB-KW"/>
</dbReference>
<comment type="caution">
    <text evidence="12">The sequence shown here is derived from an EMBL/GenBank/DDBJ whole genome shotgun (WGS) entry which is preliminary data.</text>
</comment>
<feature type="transmembrane region" description="Helical" evidence="9">
    <location>
        <begin position="20"/>
        <end position="41"/>
    </location>
</feature>
<keyword evidence="2" id="KW-0813">Transport</keyword>
<feature type="domain" description="ABC transporter" evidence="10">
    <location>
        <begin position="334"/>
        <end position="568"/>
    </location>
</feature>
<dbReference type="GO" id="GO:0015421">
    <property type="term" value="F:ABC-type oligopeptide transporter activity"/>
    <property type="evidence" value="ECO:0007669"/>
    <property type="project" value="TreeGrafter"/>
</dbReference>
<dbReference type="InterPro" id="IPR003439">
    <property type="entry name" value="ABC_transporter-like_ATP-bd"/>
</dbReference>
<dbReference type="PROSITE" id="PS50893">
    <property type="entry name" value="ABC_TRANSPORTER_2"/>
    <property type="match status" value="1"/>
</dbReference>
<dbReference type="PANTHER" id="PTHR43394:SF1">
    <property type="entry name" value="ATP-BINDING CASSETTE SUB-FAMILY B MEMBER 10, MITOCHONDRIAL"/>
    <property type="match status" value="1"/>
</dbReference>
<keyword evidence="3" id="KW-1003">Cell membrane</keyword>
<dbReference type="AlphaFoldDB" id="A0A926I9A8"/>
<dbReference type="InterPro" id="IPR039421">
    <property type="entry name" value="Type_1_exporter"/>
</dbReference>
<proteinExistence type="predicted"/>
<evidence type="ECO:0000259" key="10">
    <source>
        <dbReference type="PROSITE" id="PS50893"/>
    </source>
</evidence>
<dbReference type="InterPro" id="IPR003593">
    <property type="entry name" value="AAA+_ATPase"/>
</dbReference>
<dbReference type="Pfam" id="PF00664">
    <property type="entry name" value="ABC_membrane"/>
    <property type="match status" value="1"/>
</dbReference>
<dbReference type="Proteomes" id="UP000655830">
    <property type="component" value="Unassembled WGS sequence"/>
</dbReference>
<dbReference type="FunFam" id="3.40.50.300:FF:000221">
    <property type="entry name" value="Multidrug ABC transporter ATP-binding protein"/>
    <property type="match status" value="1"/>
</dbReference>
<dbReference type="CDD" id="cd18548">
    <property type="entry name" value="ABC_6TM_Tm287_like"/>
    <property type="match status" value="1"/>
</dbReference>
<evidence type="ECO:0000256" key="4">
    <source>
        <dbReference type="ARBA" id="ARBA00022692"/>
    </source>
</evidence>
<dbReference type="InterPro" id="IPR036640">
    <property type="entry name" value="ABC1_TM_sf"/>
</dbReference>
<feature type="transmembrane region" description="Helical" evidence="9">
    <location>
        <begin position="140"/>
        <end position="172"/>
    </location>
</feature>
<feature type="transmembrane region" description="Helical" evidence="9">
    <location>
        <begin position="273"/>
        <end position="297"/>
    </location>
</feature>
<dbReference type="EMBL" id="JACRSY010000011">
    <property type="protein sequence ID" value="MBC8579590.1"/>
    <property type="molecule type" value="Genomic_DNA"/>
</dbReference>
<dbReference type="GO" id="GO:0005886">
    <property type="term" value="C:plasma membrane"/>
    <property type="evidence" value="ECO:0007669"/>
    <property type="project" value="UniProtKB-SubCell"/>
</dbReference>
<dbReference type="Gene3D" id="3.40.50.300">
    <property type="entry name" value="P-loop containing nucleotide triphosphate hydrolases"/>
    <property type="match status" value="1"/>
</dbReference>
<feature type="transmembrane region" description="Helical" evidence="9">
    <location>
        <begin position="243"/>
        <end position="261"/>
    </location>
</feature>
<sequence>MQKILTYYLKPYYFRMSIGFMIKFVGSIMDLCLPWILAYMIDTIIPIKDKGQIYLWGLMMIVCSFLAVSFNVIANRMASKVARDTTEHIRNDLFEKVMYLSDSYMDTYTKPSIMSRLTTDTYNVHQMIGRIQRLGVRAPILLIGGIFVTLTLDPVLACVLIITLPFLAWIMIKVSQRSIPMYTKLQQSIDRFVRIVREDISGIRVIKALSKEDYERNRFENINHEVVGEEQKAGMLMAVIDPSVSVIMNLALVGVLIVGAFRVNSGLSEVGKILAFMTYFTIILNAMISISKMFVILSKAIASANRIDTILELEDDMEVVEALNTYADEQKYHVVFENVSFTYNKGEEDDLKDISFEVKQGETLGILGGTGAGKSTIVSLLLRFYDVKQGRILINGRDIKSIPLQELRSKFGVVFQNDMIFEDTILENVNLGRDLSEEEIEEALLYARAKEFVDQKTNNLEEALDIKGANLSGGQKQRILIARALAAHPEILVLDDSSSALDYQTDAMLRQELNMHFKKTTKIIVAQRVSSVMQADHIIVLEEGRMIGYGRHEELLAQCESYRQISASQMGGVA</sequence>
<dbReference type="PANTHER" id="PTHR43394">
    <property type="entry name" value="ATP-DEPENDENT PERMEASE MDL1, MITOCHONDRIAL"/>
    <property type="match status" value="1"/>
</dbReference>
<evidence type="ECO:0000313" key="13">
    <source>
        <dbReference type="Proteomes" id="UP000655830"/>
    </source>
</evidence>
<keyword evidence="8 9" id="KW-0472">Membrane</keyword>
<evidence type="ECO:0000313" key="12">
    <source>
        <dbReference type="EMBL" id="MBC8579590.1"/>
    </source>
</evidence>
<evidence type="ECO:0000256" key="1">
    <source>
        <dbReference type="ARBA" id="ARBA00004651"/>
    </source>
</evidence>
<feature type="transmembrane region" description="Helical" evidence="9">
    <location>
        <begin position="53"/>
        <end position="74"/>
    </location>
</feature>
<reference evidence="12" key="1">
    <citation type="submission" date="2020-08" db="EMBL/GenBank/DDBJ databases">
        <title>Genome public.</title>
        <authorList>
            <person name="Liu C."/>
            <person name="Sun Q."/>
        </authorList>
    </citation>
    <scope>NUCLEOTIDE SEQUENCE</scope>
    <source>
        <strain evidence="12">NSJ-12</strain>
    </source>
</reference>
<evidence type="ECO:0000256" key="6">
    <source>
        <dbReference type="ARBA" id="ARBA00022840"/>
    </source>
</evidence>
<gene>
    <name evidence="12" type="ORF">H8718_08610</name>
</gene>
<dbReference type="Gene3D" id="1.20.1560.10">
    <property type="entry name" value="ABC transporter type 1, transmembrane domain"/>
    <property type="match status" value="1"/>
</dbReference>
<dbReference type="SUPFAM" id="SSF52540">
    <property type="entry name" value="P-loop containing nucleoside triphosphate hydrolases"/>
    <property type="match status" value="1"/>
</dbReference>
<dbReference type="SMART" id="SM00382">
    <property type="entry name" value="AAA"/>
    <property type="match status" value="1"/>
</dbReference>
<dbReference type="GO" id="GO:0016887">
    <property type="term" value="F:ATP hydrolysis activity"/>
    <property type="evidence" value="ECO:0007669"/>
    <property type="project" value="InterPro"/>
</dbReference>
<dbReference type="PROSITE" id="PS50929">
    <property type="entry name" value="ABC_TM1F"/>
    <property type="match status" value="1"/>
</dbReference>
<evidence type="ECO:0000259" key="11">
    <source>
        <dbReference type="PROSITE" id="PS50929"/>
    </source>
</evidence>
<dbReference type="RefSeq" id="WP_249332594.1">
    <property type="nucleotide sequence ID" value="NZ_JACRSY010000011.1"/>
</dbReference>
<name>A0A926I9A8_9FIRM</name>
<organism evidence="12 13">
    <name type="scientific">Zhenhengia yiwuensis</name>
    <dbReference type="NCBI Taxonomy" id="2763666"/>
    <lineage>
        <taxon>Bacteria</taxon>
        <taxon>Bacillati</taxon>
        <taxon>Bacillota</taxon>
        <taxon>Clostridia</taxon>
        <taxon>Lachnospirales</taxon>
        <taxon>Lachnospiraceae</taxon>
        <taxon>Zhenhengia</taxon>
    </lineage>
</organism>
<evidence type="ECO:0000256" key="5">
    <source>
        <dbReference type="ARBA" id="ARBA00022741"/>
    </source>
</evidence>
<evidence type="ECO:0000256" key="8">
    <source>
        <dbReference type="ARBA" id="ARBA00023136"/>
    </source>
</evidence>
<dbReference type="InterPro" id="IPR027417">
    <property type="entry name" value="P-loop_NTPase"/>
</dbReference>
<comment type="subcellular location">
    <subcellularLocation>
        <location evidence="1">Cell membrane</location>
        <topology evidence="1">Multi-pass membrane protein</topology>
    </subcellularLocation>
</comment>